<dbReference type="AlphaFoldDB" id="A0A9P8YFK2"/>
<accession>A0A9P8YFK2</accession>
<evidence type="ECO:0000313" key="3">
    <source>
        <dbReference type="Proteomes" id="UP000756346"/>
    </source>
</evidence>
<proteinExistence type="predicted"/>
<dbReference type="GeneID" id="70186142"/>
<gene>
    <name evidence="2" type="ORF">B0I36DRAFT_347728</name>
</gene>
<feature type="region of interest" description="Disordered" evidence="1">
    <location>
        <begin position="1"/>
        <end position="46"/>
    </location>
</feature>
<organism evidence="2 3">
    <name type="scientific">Microdochium trichocladiopsis</name>
    <dbReference type="NCBI Taxonomy" id="1682393"/>
    <lineage>
        <taxon>Eukaryota</taxon>
        <taxon>Fungi</taxon>
        <taxon>Dikarya</taxon>
        <taxon>Ascomycota</taxon>
        <taxon>Pezizomycotina</taxon>
        <taxon>Sordariomycetes</taxon>
        <taxon>Xylariomycetidae</taxon>
        <taxon>Xylariales</taxon>
        <taxon>Microdochiaceae</taxon>
        <taxon>Microdochium</taxon>
    </lineage>
</organism>
<dbReference type="PANTHER" id="PTHR36847">
    <property type="entry name" value="AMIDOLIGASE ENZYME"/>
    <property type="match status" value="1"/>
</dbReference>
<sequence length="394" mass="44234">MGLFGSKKQSTNAHDKPQAVYPVPPAASPKPPREQDRGATHTSSNIPIGTIAVGIETEFLLKPRDGAPRARIKSLRAFGDWMAETHNENISRPYPRMENQVDMQPATTELHLCWRLVYDISIATTSDGWGIEMLSPIFRLLPGSKWRDTVRGTWGVLRKTTVVNTDEDCSTHVHMSLSGGYSVTQLKRLAQAVIYFEPAFEAILPEDRRGNEYAASNWIDNAYLKRLSRQQAIDRIEQCRTQDELIQLMNPGGAQDRYYGWNFQALNKLSTVEFRRGPASSTADQVLHWVELATTFLRASIHLPSSGALSRLPPNIGGLLHFLHSGHQDHPGLGDSTLYMPLFAGRQATDRLDPKPVGHLSPERLKKFKKKVAFDNARLHMLESIHAAHMYRAI</sequence>
<name>A0A9P8YFK2_9PEZI</name>
<dbReference type="OrthoDB" id="5291055at2759"/>
<dbReference type="Proteomes" id="UP000756346">
    <property type="component" value="Unassembled WGS sequence"/>
</dbReference>
<comment type="caution">
    <text evidence="2">The sequence shown here is derived from an EMBL/GenBank/DDBJ whole genome shotgun (WGS) entry which is preliminary data.</text>
</comment>
<evidence type="ECO:0000313" key="2">
    <source>
        <dbReference type="EMBL" id="KAH7036026.1"/>
    </source>
</evidence>
<keyword evidence="3" id="KW-1185">Reference proteome</keyword>
<dbReference type="EMBL" id="JAGTJQ010000003">
    <property type="protein sequence ID" value="KAH7036026.1"/>
    <property type="molecule type" value="Genomic_DNA"/>
</dbReference>
<evidence type="ECO:0000256" key="1">
    <source>
        <dbReference type="SAM" id="MobiDB-lite"/>
    </source>
</evidence>
<reference evidence="2" key="1">
    <citation type="journal article" date="2021" name="Nat. Commun.">
        <title>Genetic determinants of endophytism in the Arabidopsis root mycobiome.</title>
        <authorList>
            <person name="Mesny F."/>
            <person name="Miyauchi S."/>
            <person name="Thiergart T."/>
            <person name="Pickel B."/>
            <person name="Atanasova L."/>
            <person name="Karlsson M."/>
            <person name="Huettel B."/>
            <person name="Barry K.W."/>
            <person name="Haridas S."/>
            <person name="Chen C."/>
            <person name="Bauer D."/>
            <person name="Andreopoulos W."/>
            <person name="Pangilinan J."/>
            <person name="LaButti K."/>
            <person name="Riley R."/>
            <person name="Lipzen A."/>
            <person name="Clum A."/>
            <person name="Drula E."/>
            <person name="Henrissat B."/>
            <person name="Kohler A."/>
            <person name="Grigoriev I.V."/>
            <person name="Martin F.M."/>
            <person name="Hacquard S."/>
        </authorList>
    </citation>
    <scope>NUCLEOTIDE SEQUENCE</scope>
    <source>
        <strain evidence="2">MPI-CAGE-CH-0230</strain>
    </source>
</reference>
<dbReference type="RefSeq" id="XP_046016119.1">
    <property type="nucleotide sequence ID" value="XM_046156596.1"/>
</dbReference>
<protein>
    <submittedName>
        <fullName evidence="2">Amidoligase enzyme-domain-containing protein</fullName>
    </submittedName>
</protein>
<dbReference type="PANTHER" id="PTHR36847:SF1">
    <property type="entry name" value="AMIDOLIGASE ENZYME"/>
    <property type="match status" value="1"/>
</dbReference>
<dbReference type="Pfam" id="PF12224">
    <property type="entry name" value="Amidoligase_2"/>
    <property type="match status" value="1"/>
</dbReference>
<dbReference type="InterPro" id="IPR022025">
    <property type="entry name" value="Amidoligase_2"/>
</dbReference>